<dbReference type="InterPro" id="IPR000095">
    <property type="entry name" value="CRIB_dom"/>
</dbReference>
<evidence type="ECO:0000256" key="1">
    <source>
        <dbReference type="SAM" id="Phobius"/>
    </source>
</evidence>
<keyword evidence="1" id="KW-0812">Transmembrane</keyword>
<accession>A0A6J6YWL0</accession>
<dbReference type="AlphaFoldDB" id="A0A6J6YWL0"/>
<proteinExistence type="predicted"/>
<feature type="domain" description="CRIB" evidence="2">
    <location>
        <begin position="282"/>
        <end position="300"/>
    </location>
</feature>
<gene>
    <name evidence="3" type="ORF">UFOPK2992_01684</name>
</gene>
<organism evidence="3">
    <name type="scientific">freshwater metagenome</name>
    <dbReference type="NCBI Taxonomy" id="449393"/>
    <lineage>
        <taxon>unclassified sequences</taxon>
        <taxon>metagenomes</taxon>
        <taxon>ecological metagenomes</taxon>
    </lineage>
</organism>
<name>A0A6J6YWL0_9ZZZZ</name>
<evidence type="ECO:0000313" key="3">
    <source>
        <dbReference type="EMBL" id="CAB4812674.1"/>
    </source>
</evidence>
<keyword evidence="1" id="KW-0472">Membrane</keyword>
<feature type="transmembrane region" description="Helical" evidence="1">
    <location>
        <begin position="464"/>
        <end position="491"/>
    </location>
</feature>
<sequence length="498" mass="56541">MSVVPDHPDIEKLPPEIDGIPVRETIRQLFRDPANGTPDNISKEGCLALALKSNELGGAGKGYVVWNTWRRAFPVPHLSIVNHANFQESEFTEVMDFRLFEFGYAANFQKTIFRKEANFDHAKFGTSTDFGFSYWADGASFRWTQCEADIKFNNSYWCNHANFLGAQFVSANFHLSYFKNGACFIGAGWSDYVIFSSCFFNHLSCEAAEWHYLKTRFYDSILLFDELKNYANKIGSNPTVFEGLFFTGSQFEGGVDFSNRKFSKTSLFNQTENFNDILRNGIGIPLKDVMGNIQHVEHIGIPPVFFRVAPKFFGCELHQDTSFEGAEFPKPTGSEEAARIYRTLKLAFNKQQAIREEQRFFKLEMEEETLRETGLKRWLFKAYKKLSDYGFSITRPLNYGGLSVMALTAVYGLLSWLGQCGLTVRACQFAPQWLEFSLLQTLPLPGLDKLSEAASKVFWPAGAWWGLVLSALVILHKTISLAALFLVGLALRNLFKLK</sequence>
<protein>
    <submittedName>
        <fullName evidence="3">Unannotated protein</fullName>
    </submittedName>
</protein>
<reference evidence="3" key="1">
    <citation type="submission" date="2020-05" db="EMBL/GenBank/DDBJ databases">
        <authorList>
            <person name="Chiriac C."/>
            <person name="Salcher M."/>
            <person name="Ghai R."/>
            <person name="Kavagutti S V."/>
        </authorList>
    </citation>
    <scope>NUCLEOTIDE SEQUENCE</scope>
</reference>
<dbReference type="PROSITE" id="PS50108">
    <property type="entry name" value="CRIB"/>
    <property type="match status" value="1"/>
</dbReference>
<evidence type="ECO:0000259" key="2">
    <source>
        <dbReference type="PROSITE" id="PS50108"/>
    </source>
</evidence>
<dbReference type="EMBL" id="CAFAAI010000337">
    <property type="protein sequence ID" value="CAB4812674.1"/>
    <property type="molecule type" value="Genomic_DNA"/>
</dbReference>
<keyword evidence="1" id="KW-1133">Transmembrane helix</keyword>